<evidence type="ECO:0000313" key="3">
    <source>
        <dbReference type="Proteomes" id="UP001212421"/>
    </source>
</evidence>
<protein>
    <recommendedName>
        <fullName evidence="4">Helicase-associated domain-containing protein</fullName>
    </recommendedName>
</protein>
<dbReference type="Proteomes" id="UP001212421">
    <property type="component" value="Chromosome"/>
</dbReference>
<sequence>MLYATADGDVASGREPRRGGSSKRADNWAAALHRYEEFARAHGHTPRENTRDRASLPGVERRLGEWARYQRRYADTLTGFQKIRLDVSPAFDWDPLDGLWEARIADCVRHVQDKGRLPYLNGTDRGEFALARWLGRQLRQLQMGTLRTDRAVRLTELLSLVVGKTPSP</sequence>
<feature type="region of interest" description="Disordered" evidence="1">
    <location>
        <begin position="1"/>
        <end position="25"/>
    </location>
</feature>
<proteinExistence type="predicted"/>
<evidence type="ECO:0000313" key="2">
    <source>
        <dbReference type="EMBL" id="WBM79840.1"/>
    </source>
</evidence>
<keyword evidence="3" id="KW-1185">Reference proteome</keyword>
<organism evidence="2 3">
    <name type="scientific">Cryobacterium breve</name>
    <dbReference type="NCBI Taxonomy" id="1259258"/>
    <lineage>
        <taxon>Bacteria</taxon>
        <taxon>Bacillati</taxon>
        <taxon>Actinomycetota</taxon>
        <taxon>Actinomycetes</taxon>
        <taxon>Micrococcales</taxon>
        <taxon>Microbacteriaceae</taxon>
        <taxon>Cryobacterium</taxon>
    </lineage>
</organism>
<accession>A0ABY7NC52</accession>
<evidence type="ECO:0008006" key="4">
    <source>
        <dbReference type="Google" id="ProtNLM"/>
    </source>
</evidence>
<evidence type="ECO:0000256" key="1">
    <source>
        <dbReference type="SAM" id="MobiDB-lite"/>
    </source>
</evidence>
<dbReference type="Gene3D" id="6.10.140.530">
    <property type="match status" value="2"/>
</dbReference>
<feature type="compositionally biased region" description="Basic and acidic residues" evidence="1">
    <location>
        <begin position="12"/>
        <end position="25"/>
    </location>
</feature>
<reference evidence="2 3" key="1">
    <citation type="submission" date="2021-05" db="EMBL/GenBank/DDBJ databases">
        <authorList>
            <person name="Kumar R."/>
            <person name="Kumar A."/>
            <person name="Mukhia S."/>
        </authorList>
    </citation>
    <scope>NUCLEOTIDE SEQUENCE [LARGE SCALE GENOMIC DNA]</scope>
    <source>
        <strain evidence="2 3">ERMR7:08</strain>
    </source>
</reference>
<dbReference type="EMBL" id="CP075584">
    <property type="protein sequence ID" value="WBM79840.1"/>
    <property type="molecule type" value="Genomic_DNA"/>
</dbReference>
<gene>
    <name evidence="2" type="ORF">KIV56_16980</name>
</gene>
<dbReference type="RefSeq" id="WP_281534453.1">
    <property type="nucleotide sequence ID" value="NZ_CP075584.1"/>
</dbReference>
<name>A0ABY7NC52_9MICO</name>